<dbReference type="Pfam" id="PF08268">
    <property type="entry name" value="FBA_3"/>
    <property type="match status" value="1"/>
</dbReference>
<protein>
    <recommendedName>
        <fullName evidence="2">F-box domain-containing protein</fullName>
    </recommendedName>
</protein>
<dbReference type="PROSITE" id="PS50181">
    <property type="entry name" value="FBOX"/>
    <property type="match status" value="1"/>
</dbReference>
<dbReference type="InterPro" id="IPR036047">
    <property type="entry name" value="F-box-like_dom_sf"/>
</dbReference>
<dbReference type="PANTHER" id="PTHR31111">
    <property type="entry name" value="BNAA05G37150D PROTEIN-RELATED"/>
    <property type="match status" value="1"/>
</dbReference>
<dbReference type="PANTHER" id="PTHR31111:SF136">
    <property type="entry name" value="F-BOX ASSOCIATED DOMAIN-CONTAINING PROTEIN"/>
    <property type="match status" value="1"/>
</dbReference>
<dbReference type="InterPro" id="IPR017451">
    <property type="entry name" value="F-box-assoc_interact_dom"/>
</dbReference>
<accession>A0AAW1JBE8</accession>
<feature type="domain" description="F-box" evidence="2">
    <location>
        <begin position="30"/>
        <end position="79"/>
    </location>
</feature>
<dbReference type="InterPro" id="IPR001810">
    <property type="entry name" value="F-box_dom"/>
</dbReference>
<evidence type="ECO:0000259" key="2">
    <source>
        <dbReference type="PROSITE" id="PS50181"/>
    </source>
</evidence>
<dbReference type="Gene3D" id="1.20.1280.50">
    <property type="match status" value="1"/>
</dbReference>
<dbReference type="NCBIfam" id="TIGR01640">
    <property type="entry name" value="F_box_assoc_1"/>
    <property type="match status" value="1"/>
</dbReference>
<proteinExistence type="predicted"/>
<gene>
    <name evidence="3" type="ORF">RND81_08G206100</name>
</gene>
<organism evidence="3 4">
    <name type="scientific">Saponaria officinalis</name>
    <name type="common">Common soapwort</name>
    <name type="synonym">Lychnis saponaria</name>
    <dbReference type="NCBI Taxonomy" id="3572"/>
    <lineage>
        <taxon>Eukaryota</taxon>
        <taxon>Viridiplantae</taxon>
        <taxon>Streptophyta</taxon>
        <taxon>Embryophyta</taxon>
        <taxon>Tracheophyta</taxon>
        <taxon>Spermatophyta</taxon>
        <taxon>Magnoliopsida</taxon>
        <taxon>eudicotyledons</taxon>
        <taxon>Gunneridae</taxon>
        <taxon>Pentapetalae</taxon>
        <taxon>Caryophyllales</taxon>
        <taxon>Caryophyllaceae</taxon>
        <taxon>Caryophylleae</taxon>
        <taxon>Saponaria</taxon>
    </lineage>
</organism>
<dbReference type="AlphaFoldDB" id="A0AAW1JBE8"/>
<evidence type="ECO:0000256" key="1">
    <source>
        <dbReference type="SAM" id="MobiDB-lite"/>
    </source>
</evidence>
<evidence type="ECO:0000313" key="3">
    <source>
        <dbReference type="EMBL" id="KAK9699950.1"/>
    </source>
</evidence>
<comment type="caution">
    <text evidence="3">The sequence shown here is derived from an EMBL/GenBank/DDBJ whole genome shotgun (WGS) entry which is preliminary data.</text>
</comment>
<reference evidence="3" key="1">
    <citation type="submission" date="2024-03" db="EMBL/GenBank/DDBJ databases">
        <title>WGS assembly of Saponaria officinalis var. Norfolk2.</title>
        <authorList>
            <person name="Jenkins J."/>
            <person name="Shu S."/>
            <person name="Grimwood J."/>
            <person name="Barry K."/>
            <person name="Goodstein D."/>
            <person name="Schmutz J."/>
            <person name="Leebens-Mack J."/>
            <person name="Osbourn A."/>
        </authorList>
    </citation>
    <scope>NUCLEOTIDE SEQUENCE [LARGE SCALE GENOMIC DNA]</scope>
    <source>
        <strain evidence="3">JIC</strain>
    </source>
</reference>
<name>A0AAW1JBE8_SAPOF</name>
<dbReference type="EMBL" id="JBDFQZ010000008">
    <property type="protein sequence ID" value="KAK9699950.1"/>
    <property type="molecule type" value="Genomic_DNA"/>
</dbReference>
<sequence length="415" mass="47381">MEEEQNEPPQTTTTTTTNKITIKIPTHKTTTNAGILPLDPLLQIWSHLPATSLYRLRSVCHLWNSSIISDPLLPSFRHRLRHRLPPSPTLLLILRHLPSEPIKVPDRPALLSTVPASDLFLSSAAAAVPSHHLKNGFTPYADTAVFLLPSSHRLSPLCCFASNRFFYLCNPSINRFLRISPSQTRHSTTNAAFGYLPIENRFALVNITDTTAEILEFGPGQAGSATWRVIPDRAPGPVRDFGLMVNKRFFWASAELGLGFSICLDYTKEEFTIINPPQGNAGETMMYDKMYLVEFRGAVCAVDNFSRPPRMQVWVLDEVGNDFNWVRKYNVFMTGMSRDVVYPFCDYYFYDENEEDEVKRREKSEMIVLCNKTRSRLYCYNTKSRNTKLVYKPKQRSFEQLALYTPGLFPLSFVD</sequence>
<evidence type="ECO:0000313" key="4">
    <source>
        <dbReference type="Proteomes" id="UP001443914"/>
    </source>
</evidence>
<feature type="region of interest" description="Disordered" evidence="1">
    <location>
        <begin position="1"/>
        <end position="20"/>
    </location>
</feature>
<dbReference type="SUPFAM" id="SSF81383">
    <property type="entry name" value="F-box domain"/>
    <property type="match status" value="1"/>
</dbReference>
<dbReference type="InterPro" id="IPR013187">
    <property type="entry name" value="F-box-assoc_dom_typ3"/>
</dbReference>
<feature type="compositionally biased region" description="Low complexity" evidence="1">
    <location>
        <begin position="7"/>
        <end position="20"/>
    </location>
</feature>
<dbReference type="Proteomes" id="UP001443914">
    <property type="component" value="Unassembled WGS sequence"/>
</dbReference>
<keyword evidence="4" id="KW-1185">Reference proteome</keyword>
<dbReference type="Pfam" id="PF12937">
    <property type="entry name" value="F-box-like"/>
    <property type="match status" value="1"/>
</dbReference>